<feature type="transmembrane region" description="Helical" evidence="11">
    <location>
        <begin position="59"/>
        <end position="78"/>
    </location>
</feature>
<evidence type="ECO:0000256" key="11">
    <source>
        <dbReference type="SAM" id="Phobius"/>
    </source>
</evidence>
<dbReference type="InterPro" id="IPR038318">
    <property type="entry name" value="KdpD_sf"/>
</dbReference>
<feature type="chain" id="PRO_5046934761" evidence="12">
    <location>
        <begin position="25"/>
        <end position="252"/>
    </location>
</feature>
<evidence type="ECO:0000256" key="10">
    <source>
        <dbReference type="ARBA" id="ARBA00023136"/>
    </source>
</evidence>
<comment type="subcellular location">
    <subcellularLocation>
        <location evidence="1">Membrane</location>
        <topology evidence="1">Multi-pass membrane protein</topology>
    </subcellularLocation>
</comment>
<keyword evidence="12" id="KW-0732">Signal</keyword>
<evidence type="ECO:0000256" key="8">
    <source>
        <dbReference type="ARBA" id="ARBA00022989"/>
    </source>
</evidence>
<name>A0ABR8TXM0_9CELL</name>
<keyword evidence="2" id="KW-0597">Phosphoprotein</keyword>
<evidence type="ECO:0000313" key="15">
    <source>
        <dbReference type="Proteomes" id="UP000655570"/>
    </source>
</evidence>
<gene>
    <name evidence="14" type="ORF">H9641_07305</name>
</gene>
<dbReference type="EMBL" id="JACSQF010000006">
    <property type="protein sequence ID" value="MBD7980521.1"/>
    <property type="molecule type" value="Genomic_DNA"/>
</dbReference>
<keyword evidence="6" id="KW-0418">Kinase</keyword>
<evidence type="ECO:0000256" key="4">
    <source>
        <dbReference type="ARBA" id="ARBA00022692"/>
    </source>
</evidence>
<feature type="transmembrane region" description="Helical" evidence="11">
    <location>
        <begin position="33"/>
        <end position="52"/>
    </location>
</feature>
<evidence type="ECO:0000256" key="3">
    <source>
        <dbReference type="ARBA" id="ARBA00022679"/>
    </source>
</evidence>
<evidence type="ECO:0000256" key="7">
    <source>
        <dbReference type="ARBA" id="ARBA00022840"/>
    </source>
</evidence>
<sequence length="252" mass="26816">MRTRSRRTALVVTAALAAPLVVCAVLAPFRDDVANTNVALVLVLVVVGAAATGRRTAGIGAALSSGVWFDFFLTEPYHQLTITDRTDVETTVLLLLVGVSVTEIALWGRREQARSSRRVGFLAGFVSSARLVAAADTPPSVLITHVQRQIVEALDIDECRFDTATGGAHPRLHADGSVTSGGSLVDVERDGLPTGDRIELLIEHAGTVHGRFLLDATTRVRRPDVDQRVIAVTLAQLVGAALATPRSGDRRT</sequence>
<evidence type="ECO:0000256" key="9">
    <source>
        <dbReference type="ARBA" id="ARBA00023012"/>
    </source>
</evidence>
<evidence type="ECO:0000259" key="13">
    <source>
        <dbReference type="Pfam" id="PF13493"/>
    </source>
</evidence>
<keyword evidence="10 11" id="KW-0472">Membrane</keyword>
<accession>A0ABR8TXM0</accession>
<dbReference type="Proteomes" id="UP000655570">
    <property type="component" value="Unassembled WGS sequence"/>
</dbReference>
<evidence type="ECO:0000256" key="12">
    <source>
        <dbReference type="SAM" id="SignalP"/>
    </source>
</evidence>
<evidence type="ECO:0000256" key="5">
    <source>
        <dbReference type="ARBA" id="ARBA00022741"/>
    </source>
</evidence>
<keyword evidence="5" id="KW-0547">Nucleotide-binding</keyword>
<protein>
    <submittedName>
        <fullName evidence="14">DUF4118 domain-containing protein</fullName>
    </submittedName>
</protein>
<evidence type="ECO:0000313" key="14">
    <source>
        <dbReference type="EMBL" id="MBD7980521.1"/>
    </source>
</evidence>
<dbReference type="InterPro" id="IPR025201">
    <property type="entry name" value="KdpD_TM"/>
</dbReference>
<keyword evidence="15" id="KW-1185">Reference proteome</keyword>
<feature type="transmembrane region" description="Helical" evidence="11">
    <location>
        <begin position="90"/>
        <end position="108"/>
    </location>
</feature>
<keyword evidence="4 11" id="KW-0812">Transmembrane</keyword>
<dbReference type="Pfam" id="PF13493">
    <property type="entry name" value="DUF4118"/>
    <property type="match status" value="1"/>
</dbReference>
<feature type="signal peptide" evidence="12">
    <location>
        <begin position="1"/>
        <end position="24"/>
    </location>
</feature>
<keyword evidence="9" id="KW-0902">Two-component regulatory system</keyword>
<evidence type="ECO:0000256" key="2">
    <source>
        <dbReference type="ARBA" id="ARBA00022553"/>
    </source>
</evidence>
<proteinExistence type="predicted"/>
<reference evidence="14 15" key="1">
    <citation type="submission" date="2020-08" db="EMBL/GenBank/DDBJ databases">
        <title>A Genomic Blueprint of the Chicken Gut Microbiome.</title>
        <authorList>
            <person name="Gilroy R."/>
            <person name="Ravi A."/>
            <person name="Getino M."/>
            <person name="Pursley I."/>
            <person name="Horton D.L."/>
            <person name="Alikhan N.-F."/>
            <person name="Baker D."/>
            <person name="Gharbi K."/>
            <person name="Hall N."/>
            <person name="Watson M."/>
            <person name="Adriaenssens E.M."/>
            <person name="Foster-Nyarko E."/>
            <person name="Jarju S."/>
            <person name="Secka A."/>
            <person name="Antonio M."/>
            <person name="Oren A."/>
            <person name="Chaudhuri R."/>
            <person name="La Ragione R.M."/>
            <person name="Hildebrand F."/>
            <person name="Pallen M.J."/>
        </authorList>
    </citation>
    <scope>NUCLEOTIDE SEQUENCE [LARGE SCALE GENOMIC DNA]</scope>
    <source>
        <strain evidence="14 15">Sa2CUA9</strain>
    </source>
</reference>
<evidence type="ECO:0000256" key="6">
    <source>
        <dbReference type="ARBA" id="ARBA00022777"/>
    </source>
</evidence>
<keyword evidence="3" id="KW-0808">Transferase</keyword>
<dbReference type="Gene3D" id="1.20.120.620">
    <property type="entry name" value="Backbone structure of the membrane domain of e. Coli histidine kinase receptor kdpd"/>
    <property type="match status" value="1"/>
</dbReference>
<evidence type="ECO:0000256" key="1">
    <source>
        <dbReference type="ARBA" id="ARBA00004141"/>
    </source>
</evidence>
<comment type="caution">
    <text evidence="14">The sequence shown here is derived from an EMBL/GenBank/DDBJ whole genome shotgun (WGS) entry which is preliminary data.</text>
</comment>
<organism evidence="14 15">
    <name type="scientific">Oerskovia merdavium</name>
    <dbReference type="NCBI Taxonomy" id="2762227"/>
    <lineage>
        <taxon>Bacteria</taxon>
        <taxon>Bacillati</taxon>
        <taxon>Actinomycetota</taxon>
        <taxon>Actinomycetes</taxon>
        <taxon>Micrococcales</taxon>
        <taxon>Cellulomonadaceae</taxon>
        <taxon>Oerskovia</taxon>
    </lineage>
</organism>
<feature type="domain" description="Sensor protein KdpD transmembrane" evidence="13">
    <location>
        <begin position="14"/>
        <end position="118"/>
    </location>
</feature>
<keyword evidence="7" id="KW-0067">ATP-binding</keyword>
<keyword evidence="8 11" id="KW-1133">Transmembrane helix</keyword>